<name>A0A9Q0Q702_9ROSI</name>
<keyword evidence="4" id="KW-1185">Reference proteome</keyword>
<protein>
    <submittedName>
        <fullName evidence="3">PROTEIN NRT1/ PTR FAMILY 1.2</fullName>
    </submittedName>
</protein>
<dbReference type="Proteomes" id="UP001151752">
    <property type="component" value="Chromosome 1"/>
</dbReference>
<evidence type="ECO:0000256" key="1">
    <source>
        <dbReference type="SAM" id="MobiDB-lite"/>
    </source>
</evidence>
<reference evidence="3" key="2">
    <citation type="journal article" date="2023" name="Int. J. Mol. Sci.">
        <title>De Novo Assembly and Annotation of 11 Diverse Shrub Willow (Salix) Genomes Reveals Novel Gene Organization in Sex-Linked Regions.</title>
        <authorList>
            <person name="Hyden B."/>
            <person name="Feng K."/>
            <person name="Yates T.B."/>
            <person name="Jawdy S."/>
            <person name="Cereghino C."/>
            <person name="Smart L.B."/>
            <person name="Muchero W."/>
        </authorList>
    </citation>
    <scope>NUCLEOTIDE SEQUENCE</scope>
    <source>
        <tissue evidence="3">Shoot tip</tissue>
    </source>
</reference>
<sequence length="117" mass="13007">MEKKNMEEPLTSEREITHQHTTPKQAKGGLITMPFIIANEAFEKVASYGLIPNMILYLMRDYSVGVAKGTNILFFWTAATNFMPILGAIISDSYLGRFLTIGIGSISSLLVLFLLFS</sequence>
<reference evidence="3" key="1">
    <citation type="submission" date="2022-11" db="EMBL/GenBank/DDBJ databases">
        <authorList>
            <person name="Hyden B.L."/>
            <person name="Feng K."/>
            <person name="Yates T."/>
            <person name="Jawdy S."/>
            <person name="Smart L.B."/>
            <person name="Muchero W."/>
        </authorList>
    </citation>
    <scope>NUCLEOTIDE SEQUENCE</scope>
    <source>
        <tissue evidence="3">Shoot tip</tissue>
    </source>
</reference>
<feature type="region of interest" description="Disordered" evidence="1">
    <location>
        <begin position="1"/>
        <end position="25"/>
    </location>
</feature>
<evidence type="ECO:0000313" key="3">
    <source>
        <dbReference type="EMBL" id="KAJ6700784.1"/>
    </source>
</evidence>
<feature type="transmembrane region" description="Helical" evidence="2">
    <location>
        <begin position="96"/>
        <end position="116"/>
    </location>
</feature>
<proteinExistence type="predicted"/>
<feature type="transmembrane region" description="Helical" evidence="2">
    <location>
        <begin position="72"/>
        <end position="90"/>
    </location>
</feature>
<dbReference type="PANTHER" id="PTHR11654">
    <property type="entry name" value="OLIGOPEPTIDE TRANSPORTER-RELATED"/>
    <property type="match status" value="1"/>
</dbReference>
<dbReference type="EMBL" id="JAPFFM010000016">
    <property type="protein sequence ID" value="KAJ6700784.1"/>
    <property type="molecule type" value="Genomic_DNA"/>
</dbReference>
<organism evidence="3 4">
    <name type="scientific">Salix koriyanagi</name>
    <dbReference type="NCBI Taxonomy" id="2511006"/>
    <lineage>
        <taxon>Eukaryota</taxon>
        <taxon>Viridiplantae</taxon>
        <taxon>Streptophyta</taxon>
        <taxon>Embryophyta</taxon>
        <taxon>Tracheophyta</taxon>
        <taxon>Spermatophyta</taxon>
        <taxon>Magnoliopsida</taxon>
        <taxon>eudicotyledons</taxon>
        <taxon>Gunneridae</taxon>
        <taxon>Pentapetalae</taxon>
        <taxon>rosids</taxon>
        <taxon>fabids</taxon>
        <taxon>Malpighiales</taxon>
        <taxon>Salicaceae</taxon>
        <taxon>Saliceae</taxon>
        <taxon>Salix</taxon>
    </lineage>
</organism>
<gene>
    <name evidence="3" type="ORF">OIU74_012184</name>
</gene>
<evidence type="ECO:0000313" key="4">
    <source>
        <dbReference type="Proteomes" id="UP001151752"/>
    </source>
</evidence>
<comment type="caution">
    <text evidence="3">The sequence shown here is derived from an EMBL/GenBank/DDBJ whole genome shotgun (WGS) entry which is preliminary data.</text>
</comment>
<feature type="compositionally biased region" description="Basic and acidic residues" evidence="1">
    <location>
        <begin position="1"/>
        <end position="18"/>
    </location>
</feature>
<dbReference type="Gene3D" id="1.20.1250.20">
    <property type="entry name" value="MFS general substrate transporter like domains"/>
    <property type="match status" value="1"/>
</dbReference>
<evidence type="ECO:0000256" key="2">
    <source>
        <dbReference type="SAM" id="Phobius"/>
    </source>
</evidence>
<accession>A0A9Q0Q702</accession>
<keyword evidence="2" id="KW-0812">Transmembrane</keyword>
<dbReference type="InterPro" id="IPR036259">
    <property type="entry name" value="MFS_trans_sf"/>
</dbReference>
<dbReference type="AlphaFoldDB" id="A0A9Q0Q702"/>
<keyword evidence="2" id="KW-0472">Membrane</keyword>
<keyword evidence="2" id="KW-1133">Transmembrane helix</keyword>